<organism evidence="2 3">
    <name type="scientific">Gymnopilus dilepis</name>
    <dbReference type="NCBI Taxonomy" id="231916"/>
    <lineage>
        <taxon>Eukaryota</taxon>
        <taxon>Fungi</taxon>
        <taxon>Dikarya</taxon>
        <taxon>Basidiomycota</taxon>
        <taxon>Agaricomycotina</taxon>
        <taxon>Agaricomycetes</taxon>
        <taxon>Agaricomycetidae</taxon>
        <taxon>Agaricales</taxon>
        <taxon>Agaricineae</taxon>
        <taxon>Hymenogastraceae</taxon>
        <taxon>Gymnopilus</taxon>
    </lineage>
</organism>
<name>A0A409YV21_9AGAR</name>
<feature type="region of interest" description="Disordered" evidence="1">
    <location>
        <begin position="147"/>
        <end position="222"/>
    </location>
</feature>
<dbReference type="InParanoid" id="A0A409YV21"/>
<comment type="caution">
    <text evidence="2">The sequence shown here is derived from an EMBL/GenBank/DDBJ whole genome shotgun (WGS) entry which is preliminary data.</text>
</comment>
<dbReference type="STRING" id="231916.A0A409YV21"/>
<dbReference type="AlphaFoldDB" id="A0A409YV21"/>
<feature type="compositionally biased region" description="Low complexity" evidence="1">
    <location>
        <begin position="322"/>
        <end position="337"/>
    </location>
</feature>
<evidence type="ECO:0000256" key="1">
    <source>
        <dbReference type="SAM" id="MobiDB-lite"/>
    </source>
</evidence>
<evidence type="ECO:0000313" key="2">
    <source>
        <dbReference type="EMBL" id="PPR06861.1"/>
    </source>
</evidence>
<protein>
    <submittedName>
        <fullName evidence="2">Uncharacterized protein</fullName>
    </submittedName>
</protein>
<dbReference type="EMBL" id="NHYE01000232">
    <property type="protein sequence ID" value="PPR06861.1"/>
    <property type="molecule type" value="Genomic_DNA"/>
</dbReference>
<feature type="compositionally biased region" description="Basic residues" evidence="1">
    <location>
        <begin position="75"/>
        <end position="92"/>
    </location>
</feature>
<feature type="compositionally biased region" description="Polar residues" evidence="1">
    <location>
        <begin position="386"/>
        <end position="396"/>
    </location>
</feature>
<feature type="compositionally biased region" description="Low complexity" evidence="1">
    <location>
        <begin position="208"/>
        <end position="219"/>
    </location>
</feature>
<gene>
    <name evidence="2" type="ORF">CVT26_003985</name>
</gene>
<keyword evidence="3" id="KW-1185">Reference proteome</keyword>
<sequence>MPSTRNMTRTQVDPGRVRGSTRRHRDENDKENVGGISATTGRSQARNRVRAAPLGASNILGTHTPNSALGEKTRTASRSKGKPTKAPLKQKKMPLQDITHHFLPAPEPANRGEEAEGINNDTTVDATPGANRVVVTVPLAEASNSIAPLKFNSPLPPSSPPSEWVASPSLPKQSIPAFFDDLHYPSQPTIPQETFDPWSEFDHEQELSQQAPSQASSNSDPFGFVSLERKLKAERELVASLDPQHDLDEEDEVHVLVADTSSPRPVRRLRRNDSRPESVDAPLSLHAVLPIPTSLVPPPSPHKDKLKRRRRLSSHEGHDIFSPCASSIESSPSPTKSSARKRPAPDMGEDALDAFNEELDRSYEVEKTLKKARSSKQVLELEAQDKVSNGDSQTTYMKLRPREKRQSAKVSTEEDQLETKQSRTSTKSRVSKKAAGHARSAGKKKEKAEATQEEDGEALEEKWQRERQERIEYFKRLEEYHVEKEDVYLI</sequence>
<accession>A0A409YV21</accession>
<reference evidence="2 3" key="1">
    <citation type="journal article" date="2018" name="Evol. Lett.">
        <title>Horizontal gene cluster transfer increased hallucinogenic mushroom diversity.</title>
        <authorList>
            <person name="Reynolds H.T."/>
            <person name="Vijayakumar V."/>
            <person name="Gluck-Thaler E."/>
            <person name="Korotkin H.B."/>
            <person name="Matheny P.B."/>
            <person name="Slot J.C."/>
        </authorList>
    </citation>
    <scope>NUCLEOTIDE SEQUENCE [LARGE SCALE GENOMIC DNA]</scope>
    <source>
        <strain evidence="2 3">SRW20</strain>
    </source>
</reference>
<evidence type="ECO:0000313" key="3">
    <source>
        <dbReference type="Proteomes" id="UP000284706"/>
    </source>
</evidence>
<feature type="compositionally biased region" description="Polar residues" evidence="1">
    <location>
        <begin position="1"/>
        <end position="11"/>
    </location>
</feature>
<feature type="compositionally biased region" description="Basic and acidic residues" evidence="1">
    <location>
        <begin position="358"/>
        <end position="369"/>
    </location>
</feature>
<feature type="compositionally biased region" description="Acidic residues" evidence="1">
    <location>
        <begin position="347"/>
        <end position="357"/>
    </location>
</feature>
<feature type="region of interest" description="Disordered" evidence="1">
    <location>
        <begin position="1"/>
        <end position="126"/>
    </location>
</feature>
<dbReference type="Proteomes" id="UP000284706">
    <property type="component" value="Unassembled WGS sequence"/>
</dbReference>
<dbReference type="OrthoDB" id="3234283at2759"/>
<feature type="compositionally biased region" description="Polar residues" evidence="1">
    <location>
        <begin position="37"/>
        <end position="46"/>
    </location>
</feature>
<feature type="region of interest" description="Disordered" evidence="1">
    <location>
        <begin position="241"/>
        <end position="463"/>
    </location>
</feature>
<proteinExistence type="predicted"/>
<feature type="compositionally biased region" description="Basic residues" evidence="1">
    <location>
        <begin position="429"/>
        <end position="445"/>
    </location>
</feature>